<dbReference type="HOGENOM" id="CLU_2348919_0_0_1"/>
<dbReference type="EMBL" id="CH480815">
    <property type="protein sequence ID" value="EDW41256.1"/>
    <property type="molecule type" value="Genomic_DNA"/>
</dbReference>
<protein>
    <submittedName>
        <fullName evidence="1">GM25343</fullName>
    </submittedName>
</protein>
<gene>
    <name evidence="1" type="primary">Dsec\GM25343</name>
    <name evidence="1" type="ORF">Dsec_GM25343</name>
</gene>
<organism evidence="2">
    <name type="scientific">Drosophila sechellia</name>
    <name type="common">Fruit fly</name>
    <dbReference type="NCBI Taxonomy" id="7238"/>
    <lineage>
        <taxon>Eukaryota</taxon>
        <taxon>Metazoa</taxon>
        <taxon>Ecdysozoa</taxon>
        <taxon>Arthropoda</taxon>
        <taxon>Hexapoda</taxon>
        <taxon>Insecta</taxon>
        <taxon>Pterygota</taxon>
        <taxon>Neoptera</taxon>
        <taxon>Endopterygota</taxon>
        <taxon>Diptera</taxon>
        <taxon>Brachycera</taxon>
        <taxon>Muscomorpha</taxon>
        <taxon>Ephydroidea</taxon>
        <taxon>Drosophilidae</taxon>
        <taxon>Drosophila</taxon>
        <taxon>Sophophora</taxon>
    </lineage>
</organism>
<dbReference type="AlphaFoldDB" id="B4HFM5"/>
<reference evidence="1 2" key="1">
    <citation type="journal article" date="2007" name="Nature">
        <title>Evolution of genes and genomes on the Drosophila phylogeny.</title>
        <authorList>
            <consortium name="Drosophila 12 Genomes Consortium"/>
            <person name="Clark A.G."/>
            <person name="Eisen M.B."/>
            <person name="Smith D.R."/>
            <person name="Bergman C.M."/>
            <person name="Oliver B."/>
            <person name="Markow T.A."/>
            <person name="Kaufman T.C."/>
            <person name="Kellis M."/>
            <person name="Gelbart W."/>
            <person name="Iyer V.N."/>
            <person name="Pollard D.A."/>
            <person name="Sackton T.B."/>
            <person name="Larracuente A.M."/>
            <person name="Singh N.D."/>
            <person name="Abad J.P."/>
            <person name="Abt D.N."/>
            <person name="Adryan B."/>
            <person name="Aguade M."/>
            <person name="Akashi H."/>
            <person name="Anderson W.W."/>
            <person name="Aquadro C.F."/>
            <person name="Ardell D.H."/>
            <person name="Arguello R."/>
            <person name="Artieri C.G."/>
            <person name="Barbash D.A."/>
            <person name="Barker D."/>
            <person name="Barsanti P."/>
            <person name="Batterham P."/>
            <person name="Batzoglou S."/>
            <person name="Begun D."/>
            <person name="Bhutkar A."/>
            <person name="Blanco E."/>
            <person name="Bosak S.A."/>
            <person name="Bradley R.K."/>
            <person name="Brand A.D."/>
            <person name="Brent M.R."/>
            <person name="Brooks A.N."/>
            <person name="Brown R.H."/>
            <person name="Butlin R.K."/>
            <person name="Caggese C."/>
            <person name="Calvi B.R."/>
            <person name="Bernardo de Carvalho A."/>
            <person name="Caspi A."/>
            <person name="Castrezana S."/>
            <person name="Celniker S.E."/>
            <person name="Chang J.L."/>
            <person name="Chapple C."/>
            <person name="Chatterji S."/>
            <person name="Chinwalla A."/>
            <person name="Civetta A."/>
            <person name="Clifton S.W."/>
            <person name="Comeron J.M."/>
            <person name="Costello J.C."/>
            <person name="Coyne J.A."/>
            <person name="Daub J."/>
            <person name="David R.G."/>
            <person name="Delcher A.L."/>
            <person name="Delehaunty K."/>
            <person name="Do C.B."/>
            <person name="Ebling H."/>
            <person name="Edwards K."/>
            <person name="Eickbush T."/>
            <person name="Evans J.D."/>
            <person name="Filipski A."/>
            <person name="Findeiss S."/>
            <person name="Freyhult E."/>
            <person name="Fulton L."/>
            <person name="Fulton R."/>
            <person name="Garcia A.C."/>
            <person name="Gardiner A."/>
            <person name="Garfield D.A."/>
            <person name="Garvin B.E."/>
            <person name="Gibson G."/>
            <person name="Gilbert D."/>
            <person name="Gnerre S."/>
            <person name="Godfrey J."/>
            <person name="Good R."/>
            <person name="Gotea V."/>
            <person name="Gravely B."/>
            <person name="Greenberg A.J."/>
            <person name="Griffiths-Jones S."/>
            <person name="Gross S."/>
            <person name="Guigo R."/>
            <person name="Gustafson E.A."/>
            <person name="Haerty W."/>
            <person name="Hahn M.W."/>
            <person name="Halligan D.L."/>
            <person name="Halpern A.L."/>
            <person name="Halter G.M."/>
            <person name="Han M.V."/>
            <person name="Heger A."/>
            <person name="Hillier L."/>
            <person name="Hinrichs A.S."/>
            <person name="Holmes I."/>
            <person name="Hoskins R.A."/>
            <person name="Hubisz M.J."/>
            <person name="Hultmark D."/>
            <person name="Huntley M.A."/>
            <person name="Jaffe D.B."/>
            <person name="Jagadeeshan S."/>
            <person name="Jeck W.R."/>
            <person name="Johnson J."/>
            <person name="Jones C.D."/>
            <person name="Jordan W.C."/>
            <person name="Karpen G.H."/>
            <person name="Kataoka E."/>
            <person name="Keightley P.D."/>
            <person name="Kheradpour P."/>
            <person name="Kirkness E.F."/>
            <person name="Koerich L.B."/>
            <person name="Kristiansen K."/>
            <person name="Kudrna D."/>
            <person name="Kulathinal R.J."/>
            <person name="Kumar S."/>
            <person name="Kwok R."/>
            <person name="Lander E."/>
            <person name="Langley C.H."/>
            <person name="Lapoint R."/>
            <person name="Lazzaro B.P."/>
            <person name="Lee S.J."/>
            <person name="Levesque L."/>
            <person name="Li R."/>
            <person name="Lin C.F."/>
            <person name="Lin M.F."/>
            <person name="Lindblad-Toh K."/>
            <person name="Llopart A."/>
            <person name="Long M."/>
            <person name="Low L."/>
            <person name="Lozovsky E."/>
            <person name="Lu J."/>
            <person name="Luo M."/>
            <person name="Machado C.A."/>
            <person name="Makalowski W."/>
            <person name="Marzo M."/>
            <person name="Matsuda M."/>
            <person name="Matzkin L."/>
            <person name="McAllister B."/>
            <person name="McBride C.S."/>
            <person name="McKernan B."/>
            <person name="McKernan K."/>
            <person name="Mendez-Lago M."/>
            <person name="Minx P."/>
            <person name="Mollenhauer M.U."/>
            <person name="Montooth K."/>
            <person name="Mount S.M."/>
            <person name="Mu X."/>
            <person name="Myers E."/>
            <person name="Negre B."/>
            <person name="Newfeld S."/>
            <person name="Nielsen R."/>
            <person name="Noor M.A."/>
            <person name="O'Grady P."/>
            <person name="Pachter L."/>
            <person name="Papaceit M."/>
            <person name="Parisi M.J."/>
            <person name="Parisi M."/>
            <person name="Parts L."/>
            <person name="Pedersen J.S."/>
            <person name="Pesole G."/>
            <person name="Phillippy A.M."/>
            <person name="Ponting C.P."/>
            <person name="Pop M."/>
            <person name="Porcelli D."/>
            <person name="Powell J.R."/>
            <person name="Prohaska S."/>
            <person name="Pruitt K."/>
            <person name="Puig M."/>
            <person name="Quesneville H."/>
            <person name="Ram K.R."/>
            <person name="Rand D."/>
            <person name="Rasmussen M.D."/>
            <person name="Reed L.K."/>
            <person name="Reenan R."/>
            <person name="Reily A."/>
            <person name="Remington K.A."/>
            <person name="Rieger T.T."/>
            <person name="Ritchie M.G."/>
            <person name="Robin C."/>
            <person name="Rogers Y.H."/>
            <person name="Rohde C."/>
            <person name="Rozas J."/>
            <person name="Rubenfield M.J."/>
            <person name="Ruiz A."/>
            <person name="Russo S."/>
            <person name="Salzberg S.L."/>
            <person name="Sanchez-Gracia A."/>
            <person name="Saranga D.J."/>
            <person name="Sato H."/>
            <person name="Schaeffer S.W."/>
            <person name="Schatz M.C."/>
            <person name="Schlenke T."/>
            <person name="Schwartz R."/>
            <person name="Segarra C."/>
            <person name="Singh R.S."/>
            <person name="Sirot L."/>
            <person name="Sirota M."/>
            <person name="Sisneros N.B."/>
            <person name="Smith C.D."/>
            <person name="Smith T.F."/>
            <person name="Spieth J."/>
            <person name="Stage D.E."/>
            <person name="Stark A."/>
            <person name="Stephan W."/>
            <person name="Strausberg R.L."/>
            <person name="Strempel S."/>
            <person name="Sturgill D."/>
            <person name="Sutton G."/>
            <person name="Sutton G.G."/>
            <person name="Tao W."/>
            <person name="Teichmann S."/>
            <person name="Tobari Y.N."/>
            <person name="Tomimura Y."/>
            <person name="Tsolas J.M."/>
            <person name="Valente V.L."/>
            <person name="Venter E."/>
            <person name="Venter J.C."/>
            <person name="Vicario S."/>
            <person name="Vieira F.G."/>
            <person name="Vilella A.J."/>
            <person name="Villasante A."/>
            <person name="Walenz B."/>
            <person name="Wang J."/>
            <person name="Wasserman M."/>
            <person name="Watts T."/>
            <person name="Wilson D."/>
            <person name="Wilson R.K."/>
            <person name="Wing R.A."/>
            <person name="Wolfner M.F."/>
            <person name="Wong A."/>
            <person name="Wong G.K."/>
            <person name="Wu C.I."/>
            <person name="Wu G."/>
            <person name="Yamamoto D."/>
            <person name="Yang H.P."/>
            <person name="Yang S.P."/>
            <person name="Yorke J.A."/>
            <person name="Yoshida K."/>
            <person name="Zdobnov E."/>
            <person name="Zhang P."/>
            <person name="Zhang Y."/>
            <person name="Zimin A.V."/>
            <person name="Baldwin J."/>
            <person name="Abdouelleil A."/>
            <person name="Abdulkadir J."/>
            <person name="Abebe A."/>
            <person name="Abera B."/>
            <person name="Abreu J."/>
            <person name="Acer S.C."/>
            <person name="Aftuck L."/>
            <person name="Alexander A."/>
            <person name="An P."/>
            <person name="Anderson E."/>
            <person name="Anderson S."/>
            <person name="Arachi H."/>
            <person name="Azer M."/>
            <person name="Bachantsang P."/>
            <person name="Barry A."/>
            <person name="Bayul T."/>
            <person name="Berlin A."/>
            <person name="Bessette D."/>
            <person name="Bloom T."/>
            <person name="Blye J."/>
            <person name="Boguslavskiy L."/>
            <person name="Bonnet C."/>
            <person name="Boukhgalter B."/>
            <person name="Bourzgui I."/>
            <person name="Brown A."/>
            <person name="Cahill P."/>
            <person name="Channer S."/>
            <person name="Cheshatsang Y."/>
            <person name="Chuda L."/>
            <person name="Citroen M."/>
            <person name="Collymore A."/>
            <person name="Cooke P."/>
            <person name="Costello M."/>
            <person name="D'Aco K."/>
            <person name="Daza R."/>
            <person name="De Haan G."/>
            <person name="DeGray S."/>
            <person name="DeMaso C."/>
            <person name="Dhargay N."/>
            <person name="Dooley K."/>
            <person name="Dooley E."/>
            <person name="Doricent M."/>
            <person name="Dorje P."/>
            <person name="Dorjee K."/>
            <person name="Dupes A."/>
            <person name="Elong R."/>
            <person name="Falk J."/>
            <person name="Farina A."/>
            <person name="Faro S."/>
            <person name="Ferguson D."/>
            <person name="Fisher S."/>
            <person name="Foley C.D."/>
            <person name="Franke A."/>
            <person name="Friedrich D."/>
            <person name="Gadbois L."/>
            <person name="Gearin G."/>
            <person name="Gearin C.R."/>
            <person name="Giannoukos G."/>
            <person name="Goode T."/>
            <person name="Graham J."/>
            <person name="Grandbois E."/>
            <person name="Grewal S."/>
            <person name="Gyaltsen K."/>
            <person name="Hafez N."/>
            <person name="Hagos B."/>
            <person name="Hall J."/>
            <person name="Henson C."/>
            <person name="Hollinger A."/>
            <person name="Honan T."/>
            <person name="Huard M.D."/>
            <person name="Hughes L."/>
            <person name="Hurhula B."/>
            <person name="Husby M.E."/>
            <person name="Kamat A."/>
            <person name="Kanga B."/>
            <person name="Kashin S."/>
            <person name="Khazanovich D."/>
            <person name="Kisner P."/>
            <person name="Lance K."/>
            <person name="Lara M."/>
            <person name="Lee W."/>
            <person name="Lennon N."/>
            <person name="Letendre F."/>
            <person name="LeVine R."/>
            <person name="Lipovsky A."/>
            <person name="Liu X."/>
            <person name="Liu J."/>
            <person name="Liu S."/>
            <person name="Lokyitsang T."/>
            <person name="Lokyitsang Y."/>
            <person name="Lubonja R."/>
            <person name="Lui A."/>
            <person name="MacDonald P."/>
            <person name="Magnisalis V."/>
            <person name="Maru K."/>
            <person name="Matthews C."/>
            <person name="McCusker W."/>
            <person name="McDonough S."/>
            <person name="Mehta T."/>
            <person name="Meldrim J."/>
            <person name="Meneus L."/>
            <person name="Mihai O."/>
            <person name="Mihalev A."/>
            <person name="Mihova T."/>
            <person name="Mittelman R."/>
            <person name="Mlenga V."/>
            <person name="Montmayeur A."/>
            <person name="Mulrain L."/>
            <person name="Navidi A."/>
            <person name="Naylor J."/>
            <person name="Negash T."/>
            <person name="Nguyen T."/>
            <person name="Nguyen N."/>
            <person name="Nicol R."/>
            <person name="Norbu C."/>
            <person name="Norbu N."/>
            <person name="Novod N."/>
            <person name="O'Neill B."/>
            <person name="Osman S."/>
            <person name="Markiewicz E."/>
            <person name="Oyono O.L."/>
            <person name="Patti C."/>
            <person name="Phunkhang P."/>
            <person name="Pierre F."/>
            <person name="Priest M."/>
            <person name="Raghuraman S."/>
            <person name="Rege F."/>
            <person name="Reyes R."/>
            <person name="Rise C."/>
            <person name="Rogov P."/>
            <person name="Ross K."/>
            <person name="Ryan E."/>
            <person name="Settipalli S."/>
            <person name="Shea T."/>
            <person name="Sherpa N."/>
            <person name="Shi L."/>
            <person name="Shih D."/>
            <person name="Sparrow T."/>
            <person name="Spaulding J."/>
            <person name="Stalker J."/>
            <person name="Stange-Thomann N."/>
            <person name="Stavropoulos S."/>
            <person name="Stone C."/>
            <person name="Strader C."/>
            <person name="Tesfaye S."/>
            <person name="Thomson T."/>
            <person name="Thoulutsang Y."/>
            <person name="Thoulutsang D."/>
            <person name="Topham K."/>
            <person name="Topping I."/>
            <person name="Tsamla T."/>
            <person name="Vassiliev H."/>
            <person name="Vo A."/>
            <person name="Wangchuk T."/>
            <person name="Wangdi T."/>
            <person name="Weiand M."/>
            <person name="Wilkinson J."/>
            <person name="Wilson A."/>
            <person name="Yadav S."/>
            <person name="Young G."/>
            <person name="Yu Q."/>
            <person name="Zembek L."/>
            <person name="Zhong D."/>
            <person name="Zimmer A."/>
            <person name="Zwirko Z."/>
            <person name="Jaffe D.B."/>
            <person name="Alvarez P."/>
            <person name="Brockman W."/>
            <person name="Butler J."/>
            <person name="Chin C."/>
            <person name="Gnerre S."/>
            <person name="Grabherr M."/>
            <person name="Kleber M."/>
            <person name="Mauceli E."/>
            <person name="MacCallum I."/>
        </authorList>
    </citation>
    <scope>NUCLEOTIDE SEQUENCE [LARGE SCALE GENOMIC DNA]</scope>
    <source>
        <strain evidence="2">Rob3c / Tucson 14021-0248.25</strain>
    </source>
</reference>
<dbReference type="OMA" id="DLACDNY"/>
<evidence type="ECO:0000313" key="2">
    <source>
        <dbReference type="Proteomes" id="UP000001292"/>
    </source>
</evidence>
<keyword evidence="2" id="KW-1185">Reference proteome</keyword>
<evidence type="ECO:0000313" key="1">
    <source>
        <dbReference type="EMBL" id="EDW41256.1"/>
    </source>
</evidence>
<name>B4HFM5_DROSE</name>
<accession>B4HFM5</accession>
<sequence length="97" mass="10107">MSSCPEDAPAPIPPALSPFRVVNADVDGRDLACDNYMGPVLCDASLAPDLMAKSGSSLKRGPTSKGRVYELGAEEPGLVIRLPETQGFGHSGAAPRR</sequence>
<dbReference type="Proteomes" id="UP000001292">
    <property type="component" value="Unassembled WGS sequence"/>
</dbReference>
<proteinExistence type="predicted"/>